<dbReference type="AlphaFoldDB" id="A0AAW6D4U1"/>
<dbReference type="Proteomes" id="UP001210809">
    <property type="component" value="Unassembled WGS sequence"/>
</dbReference>
<feature type="transmembrane region" description="Helical" evidence="1">
    <location>
        <begin position="102"/>
        <end position="122"/>
    </location>
</feature>
<evidence type="ECO:0008006" key="4">
    <source>
        <dbReference type="Google" id="ProtNLM"/>
    </source>
</evidence>
<feature type="transmembrane region" description="Helical" evidence="1">
    <location>
        <begin position="171"/>
        <end position="191"/>
    </location>
</feature>
<feature type="transmembrane region" description="Helical" evidence="1">
    <location>
        <begin position="212"/>
        <end position="230"/>
    </location>
</feature>
<feature type="transmembrane region" description="Helical" evidence="1">
    <location>
        <begin position="69"/>
        <end position="90"/>
    </location>
</feature>
<reference evidence="2" key="1">
    <citation type="submission" date="2023-01" db="EMBL/GenBank/DDBJ databases">
        <title>Human gut microbiome strain richness.</title>
        <authorList>
            <person name="Chen-Liaw A."/>
        </authorList>
    </citation>
    <scope>NUCLEOTIDE SEQUENCE</scope>
    <source>
        <strain evidence="2">1001283st1_G1_1001283B150217_161031</strain>
    </source>
</reference>
<evidence type="ECO:0000313" key="3">
    <source>
        <dbReference type="Proteomes" id="UP001210809"/>
    </source>
</evidence>
<feature type="transmembrane region" description="Helical" evidence="1">
    <location>
        <begin position="286"/>
        <end position="302"/>
    </location>
</feature>
<evidence type="ECO:0000313" key="2">
    <source>
        <dbReference type="EMBL" id="MDB8003873.1"/>
    </source>
</evidence>
<name>A0AAW6D4U1_9FIRM</name>
<organism evidence="2 3">
    <name type="scientific">[Eubacterium] siraeum</name>
    <dbReference type="NCBI Taxonomy" id="39492"/>
    <lineage>
        <taxon>Bacteria</taxon>
        <taxon>Bacillati</taxon>
        <taxon>Bacillota</taxon>
        <taxon>Clostridia</taxon>
        <taxon>Eubacteriales</taxon>
        <taxon>Oscillospiraceae</taxon>
        <taxon>Oscillospiraceae incertae sedis</taxon>
    </lineage>
</organism>
<dbReference type="EMBL" id="JAQLXW010000008">
    <property type="protein sequence ID" value="MDB8003873.1"/>
    <property type="molecule type" value="Genomic_DNA"/>
</dbReference>
<comment type="caution">
    <text evidence="2">The sequence shown here is derived from an EMBL/GenBank/DDBJ whole genome shotgun (WGS) entry which is preliminary data.</text>
</comment>
<gene>
    <name evidence="2" type="ORF">PNE09_07300</name>
</gene>
<keyword evidence="1" id="KW-0812">Transmembrane</keyword>
<keyword evidence="1" id="KW-0472">Membrane</keyword>
<evidence type="ECO:0000256" key="1">
    <source>
        <dbReference type="SAM" id="Phobius"/>
    </source>
</evidence>
<feature type="transmembrane region" description="Helical" evidence="1">
    <location>
        <begin position="134"/>
        <end position="159"/>
    </location>
</feature>
<proteinExistence type="predicted"/>
<sequence length="445" mass="51020">MKKDFLMKCVAALAMLLVPLPLMFVFEVTAFKGFMLWHYPIYYAVAAISAASGYFLMCLRRSRHTPKTIFLVNMLMALMATVLVVLVALVSSQINNVLGENGFNVFYFCVALMPSVIVWYLLGMSLKKNRFDDIFTPIWLGIYLVETFICYIFCCVMSADMEYLGASEHRISVLLVVMALLTVLLINQSNIRSEIDRRRNTNLIVPRGLRLYNAKLIAIVGAVILAALMLKDYVAAGLTWLVKMTVKIIDTLLFNIRFLQTEQMTPEDTQLPDSDILSAEGGSRDFLLYILVVAIVVLVIVFRKKILSLMRKIAGRIFGKYSVDDTVQEVYDDYTDSYEELDIRQERIVNETDKDCLKRYRKAKDNNEKFRLGYRLYAMWLSKRSTEDISTKTVEQHRIISEKLYHGTNNIGAFSDSYSKIRYDDEPATADDILLSDSLINELYK</sequence>
<keyword evidence="1" id="KW-1133">Transmembrane helix</keyword>
<feature type="transmembrane region" description="Helical" evidence="1">
    <location>
        <begin position="40"/>
        <end position="57"/>
    </location>
</feature>
<accession>A0AAW6D4U1</accession>
<protein>
    <recommendedName>
        <fullName evidence="4">DUF4129 domain-containing protein</fullName>
    </recommendedName>
</protein>